<dbReference type="eggNOG" id="KOG4177">
    <property type="taxonomic scope" value="Eukaryota"/>
</dbReference>
<dbReference type="VEuPathDB" id="FungiDB:AN7109"/>
<dbReference type="PANTHER" id="PTHR24124">
    <property type="entry name" value="ANKYRIN REPEAT FAMILY A"/>
    <property type="match status" value="1"/>
</dbReference>
<dbReference type="Pfam" id="PF12796">
    <property type="entry name" value="Ank_2"/>
    <property type="match status" value="1"/>
</dbReference>
<reference evidence="5" key="2">
    <citation type="journal article" date="2009" name="Fungal Genet. Biol.">
        <title>The 2008 update of the Aspergillus nidulans genome annotation: a community effort.</title>
        <authorList>
            <person name="Wortman J.R."/>
            <person name="Gilsenan J.M."/>
            <person name="Joardar V."/>
            <person name="Deegan J."/>
            <person name="Clutterbuck J."/>
            <person name="Andersen M.R."/>
            <person name="Archer D."/>
            <person name="Bencina M."/>
            <person name="Braus G."/>
            <person name="Coutinho P."/>
            <person name="von Dohren H."/>
            <person name="Doonan J."/>
            <person name="Driessen A.J."/>
            <person name="Durek P."/>
            <person name="Espeso E."/>
            <person name="Fekete E."/>
            <person name="Flipphi M."/>
            <person name="Estrada C.G."/>
            <person name="Geysens S."/>
            <person name="Goldman G."/>
            <person name="de Groot P.W."/>
            <person name="Hansen K."/>
            <person name="Harris S.D."/>
            <person name="Heinekamp T."/>
            <person name="Helmstaedt K."/>
            <person name="Henrissat B."/>
            <person name="Hofmann G."/>
            <person name="Homan T."/>
            <person name="Horio T."/>
            <person name="Horiuchi H."/>
            <person name="James S."/>
            <person name="Jones M."/>
            <person name="Karaffa L."/>
            <person name="Karanyi Z."/>
            <person name="Kato M."/>
            <person name="Keller N."/>
            <person name="Kelly D.E."/>
            <person name="Kiel J.A."/>
            <person name="Kim J.M."/>
            <person name="van der Klei I.J."/>
            <person name="Klis F.M."/>
            <person name="Kovalchuk A."/>
            <person name="Krasevec N."/>
            <person name="Kubicek C.P."/>
            <person name="Liu B."/>
            <person name="Maccabe A."/>
            <person name="Meyer V."/>
            <person name="Mirabito P."/>
            <person name="Miskei M."/>
            <person name="Mos M."/>
            <person name="Mullins J."/>
            <person name="Nelson D.R."/>
            <person name="Nielsen J."/>
            <person name="Oakley B.R."/>
            <person name="Osmani S.A."/>
            <person name="Pakula T."/>
            <person name="Paszewski A."/>
            <person name="Paulsen I."/>
            <person name="Pilsyk S."/>
            <person name="Pocsi I."/>
            <person name="Punt P.J."/>
            <person name="Ram A.F."/>
            <person name="Ren Q."/>
            <person name="Robellet X."/>
            <person name="Robson G."/>
            <person name="Seiboth B."/>
            <person name="van Solingen P."/>
            <person name="Specht T."/>
            <person name="Sun J."/>
            <person name="Taheri-Talesh N."/>
            <person name="Takeshita N."/>
            <person name="Ussery D."/>
            <person name="vanKuyk P.A."/>
            <person name="Visser H."/>
            <person name="van de Vondervoort P.J."/>
            <person name="de Vries R.P."/>
            <person name="Walton J."/>
            <person name="Xiang X."/>
            <person name="Xiong Y."/>
            <person name="Zeng A.P."/>
            <person name="Brandt B.W."/>
            <person name="Cornell M.J."/>
            <person name="van den Hondel C.A."/>
            <person name="Visser J."/>
            <person name="Oliver S.G."/>
            <person name="Turner G."/>
        </authorList>
    </citation>
    <scope>GENOME REANNOTATION</scope>
    <source>
        <strain evidence="5">FGSC A4 / ATCC 38163 / CBS 112.46 / NRRL 194 / M139</strain>
    </source>
</reference>
<organism evidence="4 5">
    <name type="scientific">Emericella nidulans (strain FGSC A4 / ATCC 38163 / CBS 112.46 / NRRL 194 / M139)</name>
    <name type="common">Aspergillus nidulans</name>
    <dbReference type="NCBI Taxonomy" id="227321"/>
    <lineage>
        <taxon>Eukaryota</taxon>
        <taxon>Fungi</taxon>
        <taxon>Dikarya</taxon>
        <taxon>Ascomycota</taxon>
        <taxon>Pezizomycotina</taxon>
        <taxon>Eurotiomycetes</taxon>
        <taxon>Eurotiomycetidae</taxon>
        <taxon>Eurotiales</taxon>
        <taxon>Aspergillaceae</taxon>
        <taxon>Aspergillus</taxon>
        <taxon>Aspergillus subgen. Nidulantes</taxon>
    </lineage>
</organism>
<dbReference type="AlphaFoldDB" id="C8VDC4"/>
<keyword evidence="5" id="KW-1185">Reference proteome</keyword>
<protein>
    <submittedName>
        <fullName evidence="4">Uncharacterized protein</fullName>
    </submittedName>
</protein>
<evidence type="ECO:0000256" key="3">
    <source>
        <dbReference type="PROSITE-ProRule" id="PRU00023"/>
    </source>
</evidence>
<proteinExistence type="predicted"/>
<dbReference type="OrthoDB" id="366390at2759"/>
<name>C8VDC4_EMENI</name>
<keyword evidence="2 3" id="KW-0040">ANK repeat</keyword>
<dbReference type="PROSITE" id="PS50088">
    <property type="entry name" value="ANK_REPEAT"/>
    <property type="match status" value="1"/>
</dbReference>
<gene>
    <name evidence="4" type="ORF">ANIA_07109</name>
</gene>
<dbReference type="Proteomes" id="UP000000560">
    <property type="component" value="Chromosome IV"/>
</dbReference>
<dbReference type="HOGENOM" id="CLU_1085974_0_0_1"/>
<keyword evidence="1" id="KW-0677">Repeat</keyword>
<evidence type="ECO:0000256" key="2">
    <source>
        <dbReference type="ARBA" id="ARBA00023043"/>
    </source>
</evidence>
<sequence length="212" mass="22605">MPPSQKKEILPSHSLALLQSAVFHRFCFYHHRHIMDNLTFLLAAATGNTTAIEQGYLSNKSILTATNPDGRTALHLAALHGHIAVIQQLITYGATLSAKDSNGQTALHLAAQGSAPAPDIVGLLLQNDSGSACSIRDKNGKTAVFYAYHNPNDRVLAEFQKYAPTCGSGCALTPSIILDTGVSDYFGTDAQVQVSASSGQRRTPTERTAIKS</sequence>
<evidence type="ECO:0000313" key="4">
    <source>
        <dbReference type="EMBL" id="CBF79065.1"/>
    </source>
</evidence>
<dbReference type="InterPro" id="IPR036770">
    <property type="entry name" value="Ankyrin_rpt-contain_sf"/>
</dbReference>
<evidence type="ECO:0000256" key="1">
    <source>
        <dbReference type="ARBA" id="ARBA00022737"/>
    </source>
</evidence>
<dbReference type="InterPro" id="IPR002110">
    <property type="entry name" value="Ankyrin_rpt"/>
</dbReference>
<accession>C8VDC4</accession>
<reference evidence="5" key="1">
    <citation type="journal article" date="2005" name="Nature">
        <title>Sequencing of Aspergillus nidulans and comparative analysis with A. fumigatus and A. oryzae.</title>
        <authorList>
            <person name="Galagan J.E."/>
            <person name="Calvo S.E."/>
            <person name="Cuomo C."/>
            <person name="Ma L.J."/>
            <person name="Wortman J.R."/>
            <person name="Batzoglou S."/>
            <person name="Lee S.I."/>
            <person name="Basturkmen M."/>
            <person name="Spevak C.C."/>
            <person name="Clutterbuck J."/>
            <person name="Kapitonov V."/>
            <person name="Jurka J."/>
            <person name="Scazzocchio C."/>
            <person name="Farman M."/>
            <person name="Butler J."/>
            <person name="Purcell S."/>
            <person name="Harris S."/>
            <person name="Braus G.H."/>
            <person name="Draht O."/>
            <person name="Busch S."/>
            <person name="D'Enfert C."/>
            <person name="Bouchier C."/>
            <person name="Goldman G.H."/>
            <person name="Bell-Pedersen D."/>
            <person name="Griffiths-Jones S."/>
            <person name="Doonan J.H."/>
            <person name="Yu J."/>
            <person name="Vienken K."/>
            <person name="Pain A."/>
            <person name="Freitag M."/>
            <person name="Selker E.U."/>
            <person name="Archer D.B."/>
            <person name="Penalva M.A."/>
            <person name="Oakley B.R."/>
            <person name="Momany M."/>
            <person name="Tanaka T."/>
            <person name="Kumagai T."/>
            <person name="Asai K."/>
            <person name="Machida M."/>
            <person name="Nierman W.C."/>
            <person name="Denning D.W."/>
            <person name="Caddick M."/>
            <person name="Hynes M."/>
            <person name="Paoletti M."/>
            <person name="Fischer R."/>
            <person name="Miller B."/>
            <person name="Dyer P."/>
            <person name="Sachs M.S."/>
            <person name="Osmani S.A."/>
            <person name="Birren B.W."/>
        </authorList>
    </citation>
    <scope>NUCLEOTIDE SEQUENCE [LARGE SCALE GENOMIC DNA]</scope>
    <source>
        <strain evidence="5">FGSC A4 / ATCC 38163 / CBS 112.46 / NRRL 194 / M139</strain>
    </source>
</reference>
<dbReference type="PANTHER" id="PTHR24124:SF14">
    <property type="entry name" value="CHROMOSOME UNDETERMINED SCAFFOLD_25, WHOLE GENOME SHOTGUN SEQUENCE"/>
    <property type="match status" value="1"/>
</dbReference>
<dbReference type="KEGG" id="ani:ANIA_07109"/>
<dbReference type="OMA" id="LSCFLQY"/>
<dbReference type="GeneID" id="2869864"/>
<dbReference type="SMART" id="SM00248">
    <property type="entry name" value="ANK"/>
    <property type="match status" value="3"/>
</dbReference>
<feature type="repeat" description="ANK" evidence="3">
    <location>
        <begin position="69"/>
        <end position="101"/>
    </location>
</feature>
<dbReference type="SUPFAM" id="SSF48403">
    <property type="entry name" value="Ankyrin repeat"/>
    <property type="match status" value="1"/>
</dbReference>
<dbReference type="EMBL" id="BN001304">
    <property type="protein sequence ID" value="CBF79065.1"/>
    <property type="molecule type" value="Genomic_DNA"/>
</dbReference>
<dbReference type="PROSITE" id="PS50297">
    <property type="entry name" value="ANK_REP_REGION"/>
    <property type="match status" value="1"/>
</dbReference>
<dbReference type="InParanoid" id="C8VDC4"/>
<dbReference type="RefSeq" id="XP_664713.2">
    <property type="nucleotide sequence ID" value="XM_659621.2"/>
</dbReference>
<dbReference type="Gene3D" id="1.25.40.20">
    <property type="entry name" value="Ankyrin repeat-containing domain"/>
    <property type="match status" value="1"/>
</dbReference>
<evidence type="ECO:0000313" key="5">
    <source>
        <dbReference type="Proteomes" id="UP000000560"/>
    </source>
</evidence>